<comment type="caution">
    <text evidence="2">The sequence shown here is derived from an EMBL/GenBank/DDBJ whole genome shotgun (WGS) entry which is preliminary data.</text>
</comment>
<name>A0A1Q9BRT8_SYMMI</name>
<keyword evidence="1" id="KW-1133">Transmembrane helix</keyword>
<evidence type="ECO:0000256" key="1">
    <source>
        <dbReference type="SAM" id="Phobius"/>
    </source>
</evidence>
<dbReference type="OrthoDB" id="428194at2759"/>
<proteinExistence type="predicted"/>
<accession>A0A1Q9BRT8</accession>
<gene>
    <name evidence="2" type="ORF">AK812_SmicGene47364</name>
</gene>
<organism evidence="2 3">
    <name type="scientific">Symbiodinium microadriaticum</name>
    <name type="common">Dinoflagellate</name>
    <name type="synonym">Zooxanthella microadriatica</name>
    <dbReference type="NCBI Taxonomy" id="2951"/>
    <lineage>
        <taxon>Eukaryota</taxon>
        <taxon>Sar</taxon>
        <taxon>Alveolata</taxon>
        <taxon>Dinophyceae</taxon>
        <taxon>Suessiales</taxon>
        <taxon>Symbiodiniaceae</taxon>
        <taxon>Symbiodinium</taxon>
    </lineage>
</organism>
<evidence type="ECO:0000313" key="3">
    <source>
        <dbReference type="Proteomes" id="UP000186817"/>
    </source>
</evidence>
<dbReference type="EMBL" id="LSRX01005550">
    <property type="protein sequence ID" value="OLP73403.1"/>
    <property type="molecule type" value="Genomic_DNA"/>
</dbReference>
<keyword evidence="1" id="KW-0472">Membrane</keyword>
<keyword evidence="1" id="KW-0812">Transmembrane</keyword>
<dbReference type="Proteomes" id="UP000186817">
    <property type="component" value="Unassembled WGS sequence"/>
</dbReference>
<keyword evidence="3" id="KW-1185">Reference proteome</keyword>
<evidence type="ECO:0000313" key="2">
    <source>
        <dbReference type="EMBL" id="OLP73403.1"/>
    </source>
</evidence>
<reference evidence="2 3" key="1">
    <citation type="submission" date="2016-02" db="EMBL/GenBank/DDBJ databases">
        <title>Genome analysis of coral dinoflagellate symbionts highlights evolutionary adaptations to a symbiotic lifestyle.</title>
        <authorList>
            <person name="Aranda M."/>
            <person name="Li Y."/>
            <person name="Liew Y.J."/>
            <person name="Baumgarten S."/>
            <person name="Simakov O."/>
            <person name="Wilson M."/>
            <person name="Piel J."/>
            <person name="Ashoor H."/>
            <person name="Bougouffa S."/>
            <person name="Bajic V.B."/>
            <person name="Ryu T."/>
            <person name="Ravasi T."/>
            <person name="Bayer T."/>
            <person name="Micklem G."/>
            <person name="Kim H."/>
            <person name="Bhak J."/>
            <person name="Lajeunesse T.C."/>
            <person name="Voolstra C.R."/>
        </authorList>
    </citation>
    <scope>NUCLEOTIDE SEQUENCE [LARGE SCALE GENOMIC DNA]</scope>
    <source>
        <strain evidence="2 3">CCMP2467</strain>
    </source>
</reference>
<feature type="transmembrane region" description="Helical" evidence="1">
    <location>
        <begin position="328"/>
        <end position="350"/>
    </location>
</feature>
<sequence>MLTPLPGGPGQIVYIIRPPAALVQLGLAHPNERWQLTHGMYGLRQSPRLWSSFRDTELRKMRVFFQDKFWILRQGAAEPNMWLIYEEGAEEFSEPAGLVLVYVDDILLSGPLGLVRATSSTIRSVWKASELEVLDVDHEIRFLGCEIAVTEDYDAVYIHQRPYIDEILRHHATPANDLSPIQSPKELVTFEAKEGEEPGSEEEVRQAQRACGELLWVAQRSRPDIDGEERWEDLLEGRQSSGYKFYTTIVLGVVEVVFVAGKSQWADLLTKSFPRQRLEELVGLWGFVDVVAEVSKVTMARMLVACMMVQTARAQEEDPLSLTTSFDLYIMVILLGIAVVAAWEFLWWCLDRDDPKGDRATNGRKKPGRNGIITGEDALGRDYGENPVGIVTYYEDIKACDTYHEGTEAIYTYIEETYAFVKDIWESNTYDNGRSGPSDYINGVFIVCDCFWAAGYEFPNYYKRSRGPD</sequence>
<evidence type="ECO:0008006" key="4">
    <source>
        <dbReference type="Google" id="ProtNLM"/>
    </source>
</evidence>
<dbReference type="AlphaFoldDB" id="A0A1Q9BRT8"/>
<protein>
    <recommendedName>
        <fullName evidence="4">Reverse transcriptase Ty1/copia-type domain-containing protein</fullName>
    </recommendedName>
</protein>